<dbReference type="EMBL" id="KB008151">
    <property type="protein sequence ID" value="ELR11433.1"/>
    <property type="molecule type" value="Genomic_DNA"/>
</dbReference>
<name>L8GFC1_ACACF</name>
<dbReference type="GeneID" id="14911896"/>
<dbReference type="VEuPathDB" id="AmoebaDB:ACA1_121300"/>
<organism evidence="1 2">
    <name type="scientific">Acanthamoeba castellanii (strain ATCC 30010 / Neff)</name>
    <dbReference type="NCBI Taxonomy" id="1257118"/>
    <lineage>
        <taxon>Eukaryota</taxon>
        <taxon>Amoebozoa</taxon>
        <taxon>Discosea</taxon>
        <taxon>Longamoebia</taxon>
        <taxon>Centramoebida</taxon>
        <taxon>Acanthamoebidae</taxon>
        <taxon>Acanthamoeba</taxon>
    </lineage>
</organism>
<gene>
    <name evidence="1" type="ORF">ACA1_121300</name>
</gene>
<evidence type="ECO:0000313" key="2">
    <source>
        <dbReference type="Proteomes" id="UP000011083"/>
    </source>
</evidence>
<proteinExistence type="predicted"/>
<evidence type="ECO:0000313" key="1">
    <source>
        <dbReference type="EMBL" id="ELR11433.1"/>
    </source>
</evidence>
<protein>
    <submittedName>
        <fullName evidence="1">Uncharacterized protein</fullName>
    </submittedName>
</protein>
<keyword evidence="2" id="KW-1185">Reference proteome</keyword>
<reference evidence="1 2" key="1">
    <citation type="journal article" date="2013" name="Genome Biol.">
        <title>Genome of Acanthamoeba castellanii highlights extensive lateral gene transfer and early evolution of tyrosine kinase signaling.</title>
        <authorList>
            <person name="Clarke M."/>
            <person name="Lohan A.J."/>
            <person name="Liu B."/>
            <person name="Lagkouvardos I."/>
            <person name="Roy S."/>
            <person name="Zafar N."/>
            <person name="Bertelli C."/>
            <person name="Schilde C."/>
            <person name="Kianianmomeni A."/>
            <person name="Burglin T.R."/>
            <person name="Frech C."/>
            <person name="Turcotte B."/>
            <person name="Kopec K.O."/>
            <person name="Synnott J.M."/>
            <person name="Choo C."/>
            <person name="Paponov I."/>
            <person name="Finkler A."/>
            <person name="Soon Heng Tan C."/>
            <person name="Hutchins A.P."/>
            <person name="Weinmeier T."/>
            <person name="Rattei T."/>
            <person name="Chu J.S."/>
            <person name="Gimenez G."/>
            <person name="Irimia M."/>
            <person name="Rigden D.J."/>
            <person name="Fitzpatrick D.A."/>
            <person name="Lorenzo-Morales J."/>
            <person name="Bateman A."/>
            <person name="Chiu C.H."/>
            <person name="Tang P."/>
            <person name="Hegemann P."/>
            <person name="Fromm H."/>
            <person name="Raoult D."/>
            <person name="Greub G."/>
            <person name="Miranda-Saavedra D."/>
            <person name="Chen N."/>
            <person name="Nash P."/>
            <person name="Ginger M.L."/>
            <person name="Horn M."/>
            <person name="Schaap P."/>
            <person name="Caler L."/>
            <person name="Loftus B."/>
        </authorList>
    </citation>
    <scope>NUCLEOTIDE SEQUENCE [LARGE SCALE GENOMIC DNA]</scope>
    <source>
        <strain evidence="1 2">Neff</strain>
    </source>
</reference>
<sequence length="164" mass="18919">MRKKVVTYLNLVRNRRLTTDNQIYLTNMVLNAHVTYVAEARLREVYRFSISAEELVDLHFHYPTRTLTVFTDVYYGKGSHRNRKFSIPIQPVSTLAELHAIEEALLSAPSGVNLCGHTVTYQHVYSHIPDKKRLARAAGPKELTKLKYKLHSMKDRLWGALPLD</sequence>
<dbReference type="KEGG" id="acan:ACA1_121300"/>
<dbReference type="Proteomes" id="UP000011083">
    <property type="component" value="Unassembled WGS sequence"/>
</dbReference>
<accession>L8GFC1</accession>
<dbReference type="RefSeq" id="XP_004333446.1">
    <property type="nucleotide sequence ID" value="XM_004333398.1"/>
</dbReference>
<dbReference type="AlphaFoldDB" id="L8GFC1"/>